<evidence type="ECO:0000256" key="13">
    <source>
        <dbReference type="ARBA" id="ARBA00022989"/>
    </source>
</evidence>
<keyword evidence="20" id="KW-1185">Reference proteome</keyword>
<dbReference type="PRINTS" id="PR00205">
    <property type="entry name" value="CADHERIN"/>
</dbReference>
<keyword evidence="9" id="KW-0677">Repeat</keyword>
<keyword evidence="11" id="KW-0130">Cell adhesion</keyword>
<dbReference type="AlphaFoldDB" id="A0AAJ7UBR5"/>
<evidence type="ECO:0000256" key="16">
    <source>
        <dbReference type="PROSITE-ProRule" id="PRU00043"/>
    </source>
</evidence>
<dbReference type="Gene3D" id="2.60.40.60">
    <property type="entry name" value="Cadherins"/>
    <property type="match status" value="5"/>
</dbReference>
<evidence type="ECO:0000256" key="10">
    <source>
        <dbReference type="ARBA" id="ARBA00022837"/>
    </source>
</evidence>
<dbReference type="GO" id="GO:0005912">
    <property type="term" value="C:adherens junction"/>
    <property type="evidence" value="ECO:0007669"/>
    <property type="project" value="TreeGrafter"/>
</dbReference>
<dbReference type="GO" id="GO:0034332">
    <property type="term" value="P:adherens junction organization"/>
    <property type="evidence" value="ECO:0007669"/>
    <property type="project" value="TreeGrafter"/>
</dbReference>
<dbReference type="PANTHER" id="PTHR24027:SF78">
    <property type="entry name" value="CADHERIN-LIKE PROTEIN 26"/>
    <property type="match status" value="1"/>
</dbReference>
<keyword evidence="15" id="KW-0325">Glycoprotein</keyword>
<dbReference type="GO" id="GO:0044331">
    <property type="term" value="P:cell-cell adhesion mediated by cadherin"/>
    <property type="evidence" value="ECO:0007669"/>
    <property type="project" value="TreeGrafter"/>
</dbReference>
<evidence type="ECO:0000256" key="8">
    <source>
        <dbReference type="ARBA" id="ARBA00022729"/>
    </source>
</evidence>
<evidence type="ECO:0000256" key="5">
    <source>
        <dbReference type="ARBA" id="ARBA00022490"/>
    </source>
</evidence>
<dbReference type="GO" id="GO:0016342">
    <property type="term" value="C:catenin complex"/>
    <property type="evidence" value="ECO:0007669"/>
    <property type="project" value="TreeGrafter"/>
</dbReference>
<evidence type="ECO:0000313" key="22">
    <source>
        <dbReference type="RefSeq" id="XP_032833336.1"/>
    </source>
</evidence>
<evidence type="ECO:0000256" key="14">
    <source>
        <dbReference type="ARBA" id="ARBA00023136"/>
    </source>
</evidence>
<keyword evidence="8 18" id="KW-0732">Signal</keyword>
<protein>
    <submittedName>
        <fullName evidence="21 22">Cadherin-4-like isoform X1</fullName>
    </submittedName>
</protein>
<dbReference type="FunFam" id="2.60.40.60:FF:000011">
    <property type="entry name" value="Cadherin 1"/>
    <property type="match status" value="1"/>
</dbReference>
<dbReference type="FunFam" id="2.60.40.60:FF:000095">
    <property type="entry name" value="Cadherin 13"/>
    <property type="match status" value="1"/>
</dbReference>
<keyword evidence="6 17" id="KW-0812">Transmembrane</keyword>
<dbReference type="Proteomes" id="UP001318040">
    <property type="component" value="Chromosome 63"/>
</dbReference>
<dbReference type="GO" id="GO:0007043">
    <property type="term" value="P:cell-cell junction assembly"/>
    <property type="evidence" value="ECO:0007669"/>
    <property type="project" value="TreeGrafter"/>
</dbReference>
<keyword evidence="12" id="KW-0965">Cell junction</keyword>
<accession>A0AAJ7UBR5</accession>
<evidence type="ECO:0000256" key="7">
    <source>
        <dbReference type="ARBA" id="ARBA00022723"/>
    </source>
</evidence>
<organism evidence="20 23">
    <name type="scientific">Petromyzon marinus</name>
    <name type="common">Sea lamprey</name>
    <dbReference type="NCBI Taxonomy" id="7757"/>
    <lineage>
        <taxon>Eukaryota</taxon>
        <taxon>Metazoa</taxon>
        <taxon>Chordata</taxon>
        <taxon>Craniata</taxon>
        <taxon>Vertebrata</taxon>
        <taxon>Cyclostomata</taxon>
        <taxon>Hyperoartia</taxon>
        <taxon>Petromyzontiformes</taxon>
        <taxon>Petromyzontidae</taxon>
        <taxon>Petromyzon</taxon>
    </lineage>
</organism>
<dbReference type="GO" id="GO:0016477">
    <property type="term" value="P:cell migration"/>
    <property type="evidence" value="ECO:0007669"/>
    <property type="project" value="TreeGrafter"/>
</dbReference>
<dbReference type="KEGG" id="pmrn:116956030"/>
<evidence type="ECO:0000256" key="15">
    <source>
        <dbReference type="ARBA" id="ARBA00023180"/>
    </source>
</evidence>
<dbReference type="SUPFAM" id="SSF49313">
    <property type="entry name" value="Cadherin-like"/>
    <property type="match status" value="5"/>
</dbReference>
<name>A0AAJ7UBR5_PETMA</name>
<feature type="domain" description="Cadherin" evidence="19">
    <location>
        <begin position="250"/>
        <end position="367"/>
    </location>
</feature>
<keyword evidence="13 17" id="KW-1133">Transmembrane helix</keyword>
<dbReference type="RefSeq" id="XP_032833335.1">
    <property type="nucleotide sequence ID" value="XM_032977444.1"/>
</dbReference>
<evidence type="ECO:0000313" key="20">
    <source>
        <dbReference type="Proteomes" id="UP001318040"/>
    </source>
</evidence>
<keyword evidence="5" id="KW-0963">Cytoplasm</keyword>
<dbReference type="InterPro" id="IPR039808">
    <property type="entry name" value="Cadherin"/>
</dbReference>
<evidence type="ECO:0000256" key="17">
    <source>
        <dbReference type="SAM" id="Phobius"/>
    </source>
</evidence>
<keyword evidence="4" id="KW-1003">Cell membrane</keyword>
<feature type="domain" description="Cadherin" evidence="19">
    <location>
        <begin position="140"/>
        <end position="249"/>
    </location>
</feature>
<dbReference type="InterPro" id="IPR002126">
    <property type="entry name" value="Cadherin-like_dom"/>
</dbReference>
<dbReference type="Pfam" id="PF00028">
    <property type="entry name" value="Cadherin"/>
    <property type="match status" value="4"/>
</dbReference>
<dbReference type="InterPro" id="IPR020894">
    <property type="entry name" value="Cadherin_CS"/>
</dbReference>
<dbReference type="CDD" id="cd11304">
    <property type="entry name" value="Cadherin_repeat"/>
    <property type="match status" value="4"/>
</dbReference>
<dbReference type="GO" id="GO:0007156">
    <property type="term" value="P:homophilic cell adhesion via plasma membrane adhesion molecules"/>
    <property type="evidence" value="ECO:0007669"/>
    <property type="project" value="InterPro"/>
</dbReference>
<evidence type="ECO:0000256" key="18">
    <source>
        <dbReference type="SAM" id="SignalP"/>
    </source>
</evidence>
<comment type="subcellular location">
    <subcellularLocation>
        <location evidence="3">Cell junction</location>
        <location evidence="3">Desmosome</location>
    </subcellularLocation>
    <subcellularLocation>
        <location evidence="1">Cell membrane</location>
    </subcellularLocation>
    <subcellularLocation>
        <location evidence="2">Cytoplasm</location>
    </subcellularLocation>
</comment>
<dbReference type="InterPro" id="IPR015919">
    <property type="entry name" value="Cadherin-like_sf"/>
</dbReference>
<dbReference type="GO" id="GO:0030057">
    <property type="term" value="C:desmosome"/>
    <property type="evidence" value="ECO:0007669"/>
    <property type="project" value="UniProtKB-SubCell"/>
</dbReference>
<gene>
    <name evidence="21 22 23" type="primary">LOC116956030</name>
</gene>
<feature type="domain" description="Cadherin" evidence="19">
    <location>
        <begin position="368"/>
        <end position="478"/>
    </location>
</feature>
<dbReference type="RefSeq" id="XP_032833336.1">
    <property type="nucleotide sequence ID" value="XM_032977445.1"/>
</dbReference>
<evidence type="ECO:0000256" key="1">
    <source>
        <dbReference type="ARBA" id="ARBA00004236"/>
    </source>
</evidence>
<evidence type="ECO:0000259" key="19">
    <source>
        <dbReference type="PROSITE" id="PS50268"/>
    </source>
</evidence>
<evidence type="ECO:0000256" key="11">
    <source>
        <dbReference type="ARBA" id="ARBA00022889"/>
    </source>
</evidence>
<feature type="chain" id="PRO_5044709468" evidence="18">
    <location>
        <begin position="20"/>
        <end position="900"/>
    </location>
</feature>
<dbReference type="GO" id="GO:0008013">
    <property type="term" value="F:beta-catenin binding"/>
    <property type="evidence" value="ECO:0007669"/>
    <property type="project" value="TreeGrafter"/>
</dbReference>
<dbReference type="GO" id="GO:0005509">
    <property type="term" value="F:calcium ion binding"/>
    <property type="evidence" value="ECO:0007669"/>
    <property type="project" value="UniProtKB-UniRule"/>
</dbReference>
<dbReference type="FunFam" id="2.60.40.60:FF:000068">
    <property type="entry name" value="Desmoglein 1"/>
    <property type="match status" value="1"/>
</dbReference>
<dbReference type="GO" id="GO:0005737">
    <property type="term" value="C:cytoplasm"/>
    <property type="evidence" value="ECO:0007669"/>
    <property type="project" value="UniProtKB-SubCell"/>
</dbReference>
<dbReference type="SMART" id="SM00112">
    <property type="entry name" value="CA"/>
    <property type="match status" value="4"/>
</dbReference>
<dbReference type="GO" id="GO:0000902">
    <property type="term" value="P:cell morphogenesis"/>
    <property type="evidence" value="ECO:0007669"/>
    <property type="project" value="TreeGrafter"/>
</dbReference>
<evidence type="ECO:0000313" key="21">
    <source>
        <dbReference type="RefSeq" id="XP_032833335.1"/>
    </source>
</evidence>
<dbReference type="PROSITE" id="PS00232">
    <property type="entry name" value="CADHERIN_1"/>
    <property type="match status" value="2"/>
</dbReference>
<dbReference type="GO" id="GO:0016339">
    <property type="term" value="P:calcium-dependent cell-cell adhesion via plasma membrane cell adhesion molecules"/>
    <property type="evidence" value="ECO:0007669"/>
    <property type="project" value="TreeGrafter"/>
</dbReference>
<keyword evidence="10 16" id="KW-0106">Calcium</keyword>
<keyword evidence="7" id="KW-0479">Metal-binding</keyword>
<dbReference type="PROSITE" id="PS50268">
    <property type="entry name" value="CADHERIN_2"/>
    <property type="match status" value="4"/>
</dbReference>
<evidence type="ECO:0000256" key="4">
    <source>
        <dbReference type="ARBA" id="ARBA00022475"/>
    </source>
</evidence>
<keyword evidence="14 17" id="KW-0472">Membrane</keyword>
<evidence type="ECO:0000256" key="12">
    <source>
        <dbReference type="ARBA" id="ARBA00022949"/>
    </source>
</evidence>
<proteinExistence type="predicted"/>
<dbReference type="PANTHER" id="PTHR24027">
    <property type="entry name" value="CADHERIN-23"/>
    <property type="match status" value="1"/>
</dbReference>
<evidence type="ECO:0000256" key="3">
    <source>
        <dbReference type="ARBA" id="ARBA00004568"/>
    </source>
</evidence>
<evidence type="ECO:0000256" key="9">
    <source>
        <dbReference type="ARBA" id="ARBA00022737"/>
    </source>
</evidence>
<dbReference type="GO" id="GO:0045296">
    <property type="term" value="F:cadherin binding"/>
    <property type="evidence" value="ECO:0007669"/>
    <property type="project" value="TreeGrafter"/>
</dbReference>
<feature type="transmembrane region" description="Helical" evidence="17">
    <location>
        <begin position="600"/>
        <end position="621"/>
    </location>
</feature>
<reference evidence="21 22" key="1">
    <citation type="submission" date="2025-04" db="UniProtKB">
        <authorList>
            <consortium name="RefSeq"/>
        </authorList>
    </citation>
    <scope>IDENTIFICATION</scope>
    <source>
        <tissue evidence="21 22">Sperm</tissue>
    </source>
</reference>
<feature type="signal peptide" evidence="18">
    <location>
        <begin position="1"/>
        <end position="19"/>
    </location>
</feature>
<evidence type="ECO:0000256" key="6">
    <source>
        <dbReference type="ARBA" id="ARBA00022692"/>
    </source>
</evidence>
<dbReference type="FunFam" id="2.60.40.60:FF:000019">
    <property type="entry name" value="Cadherin 2"/>
    <property type="match status" value="1"/>
</dbReference>
<sequence length="900" mass="93945">MARVWILLCLCCGVSKWWAAQGSPSAIRRRRGWGTPPITVTEGDGQGVPRYLRFVISDISKLMDVTYVMTGEGVDRPPIGVFSMDPKSGRIYQQKVVDREEIPTYTLEVQAYDEQGNALENPFDLVIHVKDINDNVPQFSRATYPASVTEGAAKGTFVVQVMASDRDEPGTPASALAFRLVSQQPQGTDFRVNPADGVIRTNSQLDRETVEYYALVMEVADKNGDGSGWSSTATVSITVADINDNAPRIVTKELSGEVDENTKEVVVGRVRVLDADKVNTSAWRGRYTIVRGNEGGQFRVHTDPVTNDGVITLIKPLDFEKMSSFKLAVLAENEVPFMGPPPDSATIASSMAKFTLRVRDVDERPVFTQRHVDARMLEGVSSGGTIATMHAVAFARPGGPAQSDIRYGVLSDPAGWLIVDPKTGAITTKRPPDRESPFVVNNTYTATFIAVDPDTPGGTSTSTLTIQLDDANDNPPALVQPAVALCDTGPNYIKVTANDSDSDANGAPFTFEIPAEAQEAWAITETDGVSAIVKYRGGPRIPRGLHSVPVHVSDRAGLGATRTLNVSACQCGTSGHPEPDCAVAAGEAGKALGSHLSDGAIAGILAGLLGLLLAAILLLCCCCKRGKSAKSVLYSLVDAPHSSLSTWTKGEEVDKVPIAGAVAATSLNAPNGTKVAMAAGSRAIVQESCFVSDTKTLTAANGARTAHGSSAAAAAAVANGGTAVRTEQGTVAKVGLGSAAHLTAAASTTDDGAQRLGGWAGASGGTGAAVGGVTALLGGDGAALESWPITTLGSSGFRAGVATLSQESRGWADNKHSEFASMGLASEGILASAVDRQVGAFAGASRDSQIYSFMAESLRIMDSDSSNAAADSLLIYSREGQGGSLLSLSCSDILPRQEPL</sequence>
<dbReference type="RefSeq" id="XP_032833337.1">
    <property type="nucleotide sequence ID" value="XM_032977446.1"/>
</dbReference>
<dbReference type="GeneID" id="116956030"/>
<evidence type="ECO:0000313" key="23">
    <source>
        <dbReference type="RefSeq" id="XP_032833337.1"/>
    </source>
</evidence>
<feature type="domain" description="Cadherin" evidence="19">
    <location>
        <begin position="58"/>
        <end position="139"/>
    </location>
</feature>
<evidence type="ECO:0000256" key="2">
    <source>
        <dbReference type="ARBA" id="ARBA00004496"/>
    </source>
</evidence>